<evidence type="ECO:0008006" key="3">
    <source>
        <dbReference type="Google" id="ProtNLM"/>
    </source>
</evidence>
<accession>A0AA49X381</accession>
<protein>
    <recommendedName>
        <fullName evidence="3">Phage protein</fullName>
    </recommendedName>
</protein>
<keyword evidence="1" id="KW-0472">Membrane</keyword>
<sequence>MEVLISIVTSICVCSIFMYWYEKKLDIEIKTLMEEMKKICIEAIEEVRSLSINEVLNEWAKLLKKAKEQK</sequence>
<reference evidence="2" key="1">
    <citation type="submission" date="2023-04" db="EMBL/GenBank/DDBJ databases">
        <title>The human skin virome in hidradenitis suppurativa patients.</title>
        <authorList>
            <person name="Jansen D."/>
        </authorList>
    </citation>
    <scope>NUCLEOTIDE SEQUENCE</scope>
    <source>
        <strain evidence="2">VC4_HSPhageB</strain>
    </source>
</reference>
<feature type="transmembrane region" description="Helical" evidence="1">
    <location>
        <begin position="6"/>
        <end position="21"/>
    </location>
</feature>
<keyword evidence="1" id="KW-0812">Transmembrane</keyword>
<keyword evidence="1" id="KW-1133">Transmembrane helix</keyword>
<dbReference type="EMBL" id="OQ890323">
    <property type="protein sequence ID" value="WLJ26216.1"/>
    <property type="molecule type" value="Genomic_DNA"/>
</dbReference>
<proteinExistence type="predicted"/>
<evidence type="ECO:0000256" key="1">
    <source>
        <dbReference type="SAM" id="Phobius"/>
    </source>
</evidence>
<evidence type="ECO:0000313" key="2">
    <source>
        <dbReference type="EMBL" id="WLJ26216.1"/>
    </source>
</evidence>
<organism evidence="2">
    <name type="scientific">Firmicutes phage HS17</name>
    <dbReference type="NCBI Taxonomy" id="3056395"/>
    <lineage>
        <taxon>Viruses</taxon>
    </lineage>
</organism>
<name>A0AA49X381_9VIRU</name>